<organism evidence="2 3">
    <name type="scientific">Collinsella aerofaciens (strain ATCC 25986 / DSM 3979 / JCM 10188 / KCTC 3647 / NCTC 11838 / VPI 1003)</name>
    <dbReference type="NCBI Taxonomy" id="411903"/>
    <lineage>
        <taxon>Bacteria</taxon>
        <taxon>Bacillati</taxon>
        <taxon>Actinomycetota</taxon>
        <taxon>Coriobacteriia</taxon>
        <taxon>Coriobacteriales</taxon>
        <taxon>Coriobacteriaceae</taxon>
        <taxon>Collinsella</taxon>
    </lineage>
</organism>
<evidence type="ECO:0000256" key="1">
    <source>
        <dbReference type="SAM" id="MobiDB-lite"/>
    </source>
</evidence>
<dbReference type="EMBL" id="AAVN02000008">
    <property type="protein sequence ID" value="EBA39055.1"/>
    <property type="molecule type" value="Genomic_DNA"/>
</dbReference>
<reference evidence="2 3" key="1">
    <citation type="submission" date="2007-01" db="EMBL/GenBank/DDBJ databases">
        <title>Draft genome sequence of Collinsella aerofaciens (ATCC 25986).</title>
        <authorList>
            <person name="Sudarsanam P."/>
            <person name="Ley R."/>
            <person name="Guruge J."/>
            <person name="Turnbaugh P.J."/>
            <person name="Mahowald M."/>
            <person name="Liep D."/>
            <person name="Gordon J."/>
        </authorList>
    </citation>
    <scope>NUCLEOTIDE SEQUENCE [LARGE SCALE GENOMIC DNA]</scope>
    <source>
        <strain evidence="3">ATCC 25986 / DSM 3979 / JCM 10188 / KCTC 3647 / NCTC 11838 / VPI 1003</strain>
    </source>
</reference>
<gene>
    <name evidence="2" type="ORF">COLAER_01919</name>
</gene>
<evidence type="ECO:0000313" key="2">
    <source>
        <dbReference type="EMBL" id="EBA39055.1"/>
    </source>
</evidence>
<reference evidence="2 3" key="2">
    <citation type="submission" date="2007-04" db="EMBL/GenBank/DDBJ databases">
        <authorList>
            <person name="Fulton L."/>
            <person name="Clifton S."/>
            <person name="Fulton B."/>
            <person name="Xu J."/>
            <person name="Minx P."/>
            <person name="Mardis E.R."/>
            <person name="Wilson R.K."/>
        </authorList>
    </citation>
    <scope>NUCLEOTIDE SEQUENCE [LARGE SCALE GENOMIC DNA]</scope>
    <source>
        <strain evidence="3">ATCC 25986 / DSM 3979 / JCM 10188 / KCTC 3647 / NCTC 11838 / VPI 1003</strain>
    </source>
</reference>
<comment type="caution">
    <text evidence="2">The sequence shown here is derived from an EMBL/GenBank/DDBJ whole genome shotgun (WGS) entry which is preliminary data.</text>
</comment>
<dbReference type="Proteomes" id="UP000002979">
    <property type="component" value="Unassembled WGS sequence"/>
</dbReference>
<accession>A4EBU5</accession>
<proteinExistence type="predicted"/>
<name>A4EBU5_COLAA</name>
<sequence length="33" mass="3501">MAVSDHAGDRAPRKGVRHQCDADNAAHEGSGKR</sequence>
<dbReference type="AlphaFoldDB" id="A4EBU5"/>
<feature type="region of interest" description="Disordered" evidence="1">
    <location>
        <begin position="1"/>
        <end position="33"/>
    </location>
</feature>
<protein>
    <submittedName>
        <fullName evidence="2">Uncharacterized protein</fullName>
    </submittedName>
</protein>
<evidence type="ECO:0000313" key="3">
    <source>
        <dbReference type="Proteomes" id="UP000002979"/>
    </source>
</evidence>